<dbReference type="InterPro" id="IPR019704">
    <property type="entry name" value="Flagellar_assmbl_FliX_class2"/>
</dbReference>
<keyword evidence="1" id="KW-0966">Cell projection</keyword>
<dbReference type="EMBL" id="SMAK01000011">
    <property type="protein sequence ID" value="TCT06471.1"/>
    <property type="molecule type" value="Genomic_DNA"/>
</dbReference>
<reference evidence="1 2" key="1">
    <citation type="submission" date="2019-03" db="EMBL/GenBank/DDBJ databases">
        <title>Genomic Encyclopedia of Type Strains, Phase IV (KMG-IV): sequencing the most valuable type-strain genomes for metagenomic binning, comparative biology and taxonomic classification.</title>
        <authorList>
            <person name="Goeker M."/>
        </authorList>
    </citation>
    <scope>NUCLEOTIDE SEQUENCE [LARGE SCALE GENOMIC DNA]</scope>
    <source>
        <strain evidence="1 2">DSM 19345</strain>
    </source>
</reference>
<proteinExistence type="predicted"/>
<gene>
    <name evidence="1" type="ORF">EDC22_11154</name>
</gene>
<dbReference type="Proteomes" id="UP000295678">
    <property type="component" value="Unassembled WGS sequence"/>
</dbReference>
<keyword evidence="2" id="KW-1185">Reference proteome</keyword>
<protein>
    <submittedName>
        <fullName evidence="1">Class II flagellar assembly regulator</fullName>
    </submittedName>
</protein>
<accession>A0A4R3M092</accession>
<keyword evidence="1" id="KW-0282">Flagellum</keyword>
<dbReference type="AlphaFoldDB" id="A0A4R3M092"/>
<name>A0A4R3M092_9HYPH</name>
<comment type="caution">
    <text evidence="1">The sequence shown here is derived from an EMBL/GenBank/DDBJ whole genome shotgun (WGS) entry which is preliminary data.</text>
</comment>
<dbReference type="RefSeq" id="WP_132807541.1">
    <property type="nucleotide sequence ID" value="NZ_SMAK01000011.1"/>
</dbReference>
<evidence type="ECO:0000313" key="1">
    <source>
        <dbReference type="EMBL" id="TCT06471.1"/>
    </source>
</evidence>
<keyword evidence="1" id="KW-0969">Cilium</keyword>
<dbReference type="Pfam" id="PF10768">
    <property type="entry name" value="FliX"/>
    <property type="match status" value="1"/>
</dbReference>
<sequence>MRIDGNRRTGALGRSRGVALHDSATGSFSVPEEAPAGRATATAASITIGGVESLLALQALDQPSDRAVRLEHGRAMLDLLDGLKLDILSGSVSASRLEGLVERIARRPSRHPDERVEALLDEIELRARVELAKLGRVAA</sequence>
<dbReference type="OrthoDB" id="8005693at2"/>
<dbReference type="GO" id="GO:0044781">
    <property type="term" value="P:bacterial-type flagellum organization"/>
    <property type="evidence" value="ECO:0007669"/>
    <property type="project" value="InterPro"/>
</dbReference>
<evidence type="ECO:0000313" key="2">
    <source>
        <dbReference type="Proteomes" id="UP000295678"/>
    </source>
</evidence>
<organism evidence="1 2">
    <name type="scientific">Tepidamorphus gemmatus</name>
    <dbReference type="NCBI Taxonomy" id="747076"/>
    <lineage>
        <taxon>Bacteria</taxon>
        <taxon>Pseudomonadati</taxon>
        <taxon>Pseudomonadota</taxon>
        <taxon>Alphaproteobacteria</taxon>
        <taxon>Hyphomicrobiales</taxon>
        <taxon>Tepidamorphaceae</taxon>
        <taxon>Tepidamorphus</taxon>
    </lineage>
</organism>